<keyword evidence="4" id="KW-0479">Metal-binding</keyword>
<comment type="catalytic activity">
    <reaction evidence="8">
        <text>(9Z)-octadecenoate + glycine = N-(9Z-octadecenoyl)glycine + H2O</text>
        <dbReference type="Rhea" id="RHEA:51316"/>
        <dbReference type="ChEBI" id="CHEBI:15377"/>
        <dbReference type="ChEBI" id="CHEBI:30823"/>
        <dbReference type="ChEBI" id="CHEBI:57305"/>
        <dbReference type="ChEBI" id="CHEBI:133992"/>
    </reaction>
    <physiologicalReaction direction="right-to-left" evidence="8">
        <dbReference type="Rhea" id="RHEA:51318"/>
    </physiologicalReaction>
</comment>
<comment type="catalytic activity">
    <reaction evidence="22">
        <text>an N-acyl-aromatic L-alpha-amino acid + H2O = an aromatic L-alpha-amino acid + a carboxylate</text>
        <dbReference type="Rhea" id="RHEA:54184"/>
        <dbReference type="ChEBI" id="CHEBI:15377"/>
        <dbReference type="ChEBI" id="CHEBI:29067"/>
        <dbReference type="ChEBI" id="CHEBI:84824"/>
        <dbReference type="ChEBI" id="CHEBI:138093"/>
        <dbReference type="EC" id="3.5.1.114"/>
    </reaction>
    <physiologicalReaction direction="left-to-right" evidence="22">
        <dbReference type="Rhea" id="RHEA:54185"/>
    </physiologicalReaction>
    <physiologicalReaction direction="right-to-left" evidence="22">
        <dbReference type="Rhea" id="RHEA:54186"/>
    </physiologicalReaction>
</comment>
<evidence type="ECO:0000256" key="15">
    <source>
        <dbReference type="ARBA" id="ARBA00048380"/>
    </source>
</evidence>
<evidence type="ECO:0000256" key="12">
    <source>
        <dbReference type="ARBA" id="ARBA00047874"/>
    </source>
</evidence>
<dbReference type="Proteomes" id="UP000728032">
    <property type="component" value="Unassembled WGS sequence"/>
</dbReference>
<dbReference type="GO" id="GO:0006508">
    <property type="term" value="P:proteolysis"/>
    <property type="evidence" value="ECO:0007669"/>
    <property type="project" value="UniProtKB-KW"/>
</dbReference>
<dbReference type="Pfam" id="PF01546">
    <property type="entry name" value="Peptidase_M20"/>
    <property type="match status" value="1"/>
</dbReference>
<dbReference type="GO" id="GO:0008233">
    <property type="term" value="F:peptidase activity"/>
    <property type="evidence" value="ECO:0007669"/>
    <property type="project" value="UniProtKB-KW"/>
</dbReference>
<gene>
    <name evidence="26" type="ORF">ONB1V03_LOCUS1114</name>
</gene>
<evidence type="ECO:0000256" key="22">
    <source>
        <dbReference type="ARBA" id="ARBA00048840"/>
    </source>
</evidence>
<dbReference type="InterPro" id="IPR047177">
    <property type="entry name" value="Pept_M20A"/>
</dbReference>
<evidence type="ECO:0000256" key="18">
    <source>
        <dbReference type="ARBA" id="ARBA00048597"/>
    </source>
</evidence>
<evidence type="ECO:0000256" key="21">
    <source>
        <dbReference type="ARBA" id="ARBA00048827"/>
    </source>
</evidence>
<keyword evidence="27" id="KW-1185">Reference proteome</keyword>
<evidence type="ECO:0000256" key="13">
    <source>
        <dbReference type="ARBA" id="ARBA00047879"/>
    </source>
</evidence>
<comment type="catalytic activity">
    <reaction evidence="9">
        <text>N-(4Z,7Z,10Z,13Z,16Z,19Z-docosahexaenoyl)-L-phenylalanine + H2O = (4Z,7Z,10Z,13Z,16Z,19Z)-docosahexaenoate + L-phenylalanine</text>
        <dbReference type="Rhea" id="RHEA:64132"/>
        <dbReference type="ChEBI" id="CHEBI:15377"/>
        <dbReference type="ChEBI" id="CHEBI:58095"/>
        <dbReference type="ChEBI" id="CHEBI:77016"/>
        <dbReference type="ChEBI" id="CHEBI:149701"/>
    </reaction>
    <physiologicalReaction direction="left-to-right" evidence="9">
        <dbReference type="Rhea" id="RHEA:64133"/>
    </physiologicalReaction>
</comment>
<evidence type="ECO:0000256" key="8">
    <source>
        <dbReference type="ARBA" id="ARBA00047450"/>
    </source>
</evidence>
<dbReference type="AlphaFoldDB" id="A0A7R9LC79"/>
<evidence type="ECO:0000256" key="23">
    <source>
        <dbReference type="ARBA" id="ARBA00048879"/>
    </source>
</evidence>
<comment type="catalytic activity">
    <reaction evidence="10">
        <text>N-octadecanoyl-L-phenylalanine + H2O = octadecanoate + L-phenylalanine</text>
        <dbReference type="Rhea" id="RHEA:64128"/>
        <dbReference type="ChEBI" id="CHEBI:15377"/>
        <dbReference type="ChEBI" id="CHEBI:25629"/>
        <dbReference type="ChEBI" id="CHEBI:58095"/>
        <dbReference type="ChEBI" id="CHEBI:149700"/>
    </reaction>
    <physiologicalReaction direction="left-to-right" evidence="10">
        <dbReference type="Rhea" id="RHEA:64129"/>
    </physiologicalReaction>
</comment>
<evidence type="ECO:0000256" key="5">
    <source>
        <dbReference type="ARBA" id="ARBA00022801"/>
    </source>
</evidence>
<comment type="catalytic activity">
    <reaction evidence="13">
        <text>N-hexadecanoyl-L-phenylalanine + H2O = hexadecanoate + L-phenylalanine</text>
        <dbReference type="Rhea" id="RHEA:64124"/>
        <dbReference type="ChEBI" id="CHEBI:7896"/>
        <dbReference type="ChEBI" id="CHEBI:15377"/>
        <dbReference type="ChEBI" id="CHEBI:58095"/>
        <dbReference type="ChEBI" id="CHEBI:149699"/>
    </reaction>
    <physiologicalReaction direction="left-to-right" evidence="13">
        <dbReference type="Rhea" id="RHEA:64125"/>
    </physiologicalReaction>
</comment>
<comment type="catalytic activity">
    <reaction evidence="20">
        <text>N-(9Z-octadecenoyl)-L-tryptophan + H2O = L-tryptophan + (9Z)-octadecenoate</text>
        <dbReference type="Rhea" id="RHEA:64176"/>
        <dbReference type="ChEBI" id="CHEBI:15377"/>
        <dbReference type="ChEBI" id="CHEBI:30823"/>
        <dbReference type="ChEBI" id="CHEBI:57912"/>
        <dbReference type="ChEBI" id="CHEBI:149733"/>
    </reaction>
    <physiologicalReaction direction="left-to-right" evidence="20">
        <dbReference type="Rhea" id="RHEA:64177"/>
    </physiologicalReaction>
</comment>
<evidence type="ECO:0000256" key="1">
    <source>
        <dbReference type="ARBA" id="ARBA00004872"/>
    </source>
</evidence>
<dbReference type="GO" id="GO:0004046">
    <property type="term" value="F:aminoacylase activity"/>
    <property type="evidence" value="ECO:0007669"/>
    <property type="project" value="UniProtKB-EC"/>
</dbReference>
<evidence type="ECO:0000256" key="6">
    <source>
        <dbReference type="ARBA" id="ARBA00022833"/>
    </source>
</evidence>
<protein>
    <submittedName>
        <fullName evidence="26">Uncharacterized protein</fullName>
    </submittedName>
</protein>
<evidence type="ECO:0000313" key="26">
    <source>
        <dbReference type="EMBL" id="CAD7637942.1"/>
    </source>
</evidence>
<dbReference type="OrthoDB" id="3064516at2759"/>
<dbReference type="Gene3D" id="3.40.630.10">
    <property type="entry name" value="Zn peptidases"/>
    <property type="match status" value="1"/>
</dbReference>
<dbReference type="PANTHER" id="PTHR45962:SF1">
    <property type="entry name" value="N-FATTY-ACYL-AMINO ACID SYNTHASE_HYDROLASE PM20D1"/>
    <property type="match status" value="1"/>
</dbReference>
<evidence type="ECO:0000256" key="14">
    <source>
        <dbReference type="ARBA" id="ARBA00048145"/>
    </source>
</evidence>
<comment type="catalytic activity">
    <reaction evidence="11">
        <text>N-(9Z-octadecenoyl)-L-tyrosine + H2O = L-tyrosine + (9Z)-octadecenoate</text>
        <dbReference type="Rhea" id="RHEA:64184"/>
        <dbReference type="ChEBI" id="CHEBI:15377"/>
        <dbReference type="ChEBI" id="CHEBI:30823"/>
        <dbReference type="ChEBI" id="CHEBI:58315"/>
        <dbReference type="ChEBI" id="CHEBI:149734"/>
    </reaction>
    <physiologicalReaction direction="left-to-right" evidence="11">
        <dbReference type="Rhea" id="RHEA:64185"/>
    </physiologicalReaction>
</comment>
<evidence type="ECO:0000256" key="3">
    <source>
        <dbReference type="ARBA" id="ARBA00022670"/>
    </source>
</evidence>
<comment type="catalytic activity">
    <reaction evidence="25">
        <text>N-(9Z-octadecenoyl)-L-lysine + H2O = L-lysine + (9Z)-octadecenoate</text>
        <dbReference type="Rhea" id="RHEA:64192"/>
        <dbReference type="ChEBI" id="CHEBI:15377"/>
        <dbReference type="ChEBI" id="CHEBI:30823"/>
        <dbReference type="ChEBI" id="CHEBI:32551"/>
        <dbReference type="ChEBI" id="CHEBI:149731"/>
    </reaction>
    <physiologicalReaction direction="left-to-right" evidence="25">
        <dbReference type="Rhea" id="RHEA:64193"/>
    </physiologicalReaction>
</comment>
<keyword evidence="3" id="KW-0645">Protease</keyword>
<evidence type="ECO:0000256" key="16">
    <source>
        <dbReference type="ARBA" id="ARBA00048402"/>
    </source>
</evidence>
<evidence type="ECO:0000256" key="10">
    <source>
        <dbReference type="ARBA" id="ARBA00047723"/>
    </source>
</evidence>
<evidence type="ECO:0000256" key="9">
    <source>
        <dbReference type="ARBA" id="ARBA00047567"/>
    </source>
</evidence>
<comment type="catalytic activity">
    <reaction evidence="15">
        <text>N-(9Z-octadecenoyl)-L-asparagine + H2O = L-asparagine + (9Z)-octadecenoate</text>
        <dbReference type="Rhea" id="RHEA:64136"/>
        <dbReference type="ChEBI" id="CHEBI:15377"/>
        <dbReference type="ChEBI" id="CHEBI:30823"/>
        <dbReference type="ChEBI" id="CHEBI:58048"/>
        <dbReference type="ChEBI" id="CHEBI:149730"/>
    </reaction>
    <physiologicalReaction direction="left-to-right" evidence="15">
        <dbReference type="Rhea" id="RHEA:64137"/>
    </physiologicalReaction>
</comment>
<comment type="catalytic activity">
    <reaction evidence="18">
        <text>N-(9Z-octadecenoyl)-L-serine + H2O = L-serine + (9Z)-octadecenoate</text>
        <dbReference type="Rhea" id="RHEA:51352"/>
        <dbReference type="ChEBI" id="CHEBI:15377"/>
        <dbReference type="ChEBI" id="CHEBI:30823"/>
        <dbReference type="ChEBI" id="CHEBI:33384"/>
        <dbReference type="ChEBI" id="CHEBI:134031"/>
    </reaction>
    <physiologicalReaction direction="left-to-right" evidence="18">
        <dbReference type="Rhea" id="RHEA:51353"/>
    </physiologicalReaction>
</comment>
<keyword evidence="6" id="KW-0862">Zinc</keyword>
<comment type="catalytic activity">
    <reaction evidence="23">
        <text>L-phenylalanine + (9Z)-octadecenoate = N-(9Z-octadecenoyl)-L-phenylalanine + H2O</text>
        <dbReference type="Rhea" id="RHEA:51300"/>
        <dbReference type="ChEBI" id="CHEBI:15377"/>
        <dbReference type="ChEBI" id="CHEBI:30823"/>
        <dbReference type="ChEBI" id="CHEBI:58095"/>
        <dbReference type="ChEBI" id="CHEBI:134020"/>
    </reaction>
    <physiologicalReaction direction="left-to-right" evidence="23">
        <dbReference type="Rhea" id="RHEA:51301"/>
    </physiologicalReaction>
    <physiologicalReaction direction="right-to-left" evidence="23">
        <dbReference type="Rhea" id="RHEA:51302"/>
    </physiologicalReaction>
</comment>
<evidence type="ECO:0000256" key="4">
    <source>
        <dbReference type="ARBA" id="ARBA00022723"/>
    </source>
</evidence>
<comment type="pathway">
    <text evidence="1">Lipid metabolism; fatty acid metabolism.</text>
</comment>
<comment type="function">
    <text evidence="7">Secreted enzyme that regulates the endogenous N-fatty acyl amino acid (NAAs) tissue and circulating levels by functioning as a bidirectional NAA synthase/hydrolase. It condenses free fatty acids and free amino acids to generate NAAs and bidirectionally catalyzes the reverse hydrolysis reaction. Some of these NAAs stimulate oxidative metabolism via mitochondrial uncoupling, increasing energy expenditure in a UPC1-independent manner. Thereby, this secreted protein may indirectly regulate whole body energy expenditure. PM20D1 circulates in tight association with both low- and high-density (LDL and HDL,respectively) lipoprotein particles.</text>
</comment>
<comment type="catalytic activity">
    <reaction evidence="17">
        <text>an N-acyl-L-amino acid + H2O = an L-alpha-amino acid + a carboxylate</text>
        <dbReference type="Rhea" id="RHEA:15565"/>
        <dbReference type="ChEBI" id="CHEBI:15377"/>
        <dbReference type="ChEBI" id="CHEBI:29067"/>
        <dbReference type="ChEBI" id="CHEBI:59869"/>
        <dbReference type="ChEBI" id="CHEBI:59874"/>
        <dbReference type="EC" id="3.5.1.14"/>
    </reaction>
    <physiologicalReaction direction="left-to-right" evidence="17">
        <dbReference type="Rhea" id="RHEA:15566"/>
    </physiologicalReaction>
    <physiologicalReaction direction="right-to-left" evidence="17">
        <dbReference type="Rhea" id="RHEA:15567"/>
    </physiologicalReaction>
</comment>
<dbReference type="GO" id="GO:0043605">
    <property type="term" value="P:amide catabolic process"/>
    <property type="evidence" value="ECO:0007669"/>
    <property type="project" value="TreeGrafter"/>
</dbReference>
<dbReference type="GO" id="GO:0043604">
    <property type="term" value="P:amide biosynthetic process"/>
    <property type="evidence" value="ECO:0007669"/>
    <property type="project" value="TreeGrafter"/>
</dbReference>
<dbReference type="InterPro" id="IPR002933">
    <property type="entry name" value="Peptidase_M20"/>
</dbReference>
<evidence type="ECO:0000256" key="11">
    <source>
        <dbReference type="ARBA" id="ARBA00047866"/>
    </source>
</evidence>
<dbReference type="EMBL" id="OC914980">
    <property type="protein sequence ID" value="CAD7637942.1"/>
    <property type="molecule type" value="Genomic_DNA"/>
</dbReference>
<evidence type="ECO:0000256" key="20">
    <source>
        <dbReference type="ARBA" id="ARBA00048822"/>
    </source>
</evidence>
<proteinExistence type="inferred from homology"/>
<accession>A0A7R9LC79</accession>
<evidence type="ECO:0000256" key="17">
    <source>
        <dbReference type="ARBA" id="ARBA00048579"/>
    </source>
</evidence>
<comment type="catalytic activity">
    <reaction evidence="19">
        <text>N-(9Z-octadecenoyl)-L-glutamine + H2O = L-glutamine + (9Z)-octadecenoate</text>
        <dbReference type="Rhea" id="RHEA:51356"/>
        <dbReference type="ChEBI" id="CHEBI:15377"/>
        <dbReference type="ChEBI" id="CHEBI:30823"/>
        <dbReference type="ChEBI" id="CHEBI:58359"/>
        <dbReference type="ChEBI" id="CHEBI:134033"/>
    </reaction>
    <physiologicalReaction direction="left-to-right" evidence="19">
        <dbReference type="Rhea" id="RHEA:51357"/>
    </physiologicalReaction>
</comment>
<dbReference type="EMBL" id="CAJPVJ010000155">
    <property type="protein sequence ID" value="CAG2161509.1"/>
    <property type="molecule type" value="Genomic_DNA"/>
</dbReference>
<dbReference type="GO" id="GO:0006520">
    <property type="term" value="P:amino acid metabolic process"/>
    <property type="evidence" value="ECO:0007669"/>
    <property type="project" value="TreeGrafter"/>
</dbReference>
<dbReference type="PANTHER" id="PTHR45962">
    <property type="entry name" value="N-FATTY-ACYL-AMINO ACID SYNTHASE/HYDROLASE PM20D1"/>
    <property type="match status" value="1"/>
</dbReference>
<comment type="similarity">
    <text evidence="2">Belongs to the peptidase M20A family.</text>
</comment>
<comment type="catalytic activity">
    <reaction evidence="21">
        <text>N-(9Z-octadecenoyl)-L-leucine + H2O = L-leucine + (9Z)-octadecenoate</text>
        <dbReference type="Rhea" id="RHEA:51360"/>
        <dbReference type="ChEBI" id="CHEBI:15377"/>
        <dbReference type="ChEBI" id="CHEBI:30823"/>
        <dbReference type="ChEBI" id="CHEBI:57427"/>
        <dbReference type="ChEBI" id="CHEBI:134035"/>
    </reaction>
    <physiologicalReaction direction="left-to-right" evidence="21">
        <dbReference type="Rhea" id="RHEA:51361"/>
    </physiologicalReaction>
    <physiologicalReaction direction="right-to-left" evidence="21">
        <dbReference type="Rhea" id="RHEA:51362"/>
    </physiologicalReaction>
</comment>
<keyword evidence="5" id="KW-0378">Hydrolase</keyword>
<evidence type="ECO:0000256" key="19">
    <source>
        <dbReference type="ARBA" id="ARBA00048729"/>
    </source>
</evidence>
<dbReference type="SUPFAM" id="SSF53187">
    <property type="entry name" value="Zn-dependent exopeptidases"/>
    <property type="match status" value="1"/>
</dbReference>
<reference evidence="26" key="1">
    <citation type="submission" date="2020-11" db="EMBL/GenBank/DDBJ databases">
        <authorList>
            <person name="Tran Van P."/>
        </authorList>
    </citation>
    <scope>NUCLEOTIDE SEQUENCE</scope>
</reference>
<name>A0A7R9LC79_9ACAR</name>
<evidence type="ECO:0000256" key="24">
    <source>
        <dbReference type="ARBA" id="ARBA00049100"/>
    </source>
</evidence>
<evidence type="ECO:0000256" key="7">
    <source>
        <dbReference type="ARBA" id="ARBA00046147"/>
    </source>
</evidence>
<comment type="catalytic activity">
    <reaction evidence="24">
        <text>N-(5Z,8Z,11Z,14Z-eicosatetraenoyl)-L-serine + H2O = (5Z,8Z,11Z,14Z)-eicosatetraenoate + L-serine</text>
        <dbReference type="Rhea" id="RHEA:64116"/>
        <dbReference type="ChEBI" id="CHEBI:15377"/>
        <dbReference type="ChEBI" id="CHEBI:32395"/>
        <dbReference type="ChEBI" id="CHEBI:33384"/>
        <dbReference type="ChEBI" id="CHEBI:149697"/>
    </reaction>
    <physiologicalReaction direction="left-to-right" evidence="24">
        <dbReference type="Rhea" id="RHEA:64117"/>
    </physiologicalReaction>
    <physiologicalReaction direction="right-to-left" evidence="24">
        <dbReference type="Rhea" id="RHEA:64118"/>
    </physiologicalReaction>
</comment>
<comment type="catalytic activity">
    <reaction evidence="14">
        <text>N-(9Z-octadecenoyl)-L-methionine + H2O = (9Z)-octadecenoate + L-methionine</text>
        <dbReference type="Rhea" id="RHEA:64144"/>
        <dbReference type="ChEBI" id="CHEBI:15377"/>
        <dbReference type="ChEBI" id="CHEBI:30823"/>
        <dbReference type="ChEBI" id="CHEBI:57844"/>
        <dbReference type="ChEBI" id="CHEBI:149732"/>
    </reaction>
    <physiologicalReaction direction="left-to-right" evidence="14">
        <dbReference type="Rhea" id="RHEA:64145"/>
    </physiologicalReaction>
</comment>
<evidence type="ECO:0000313" key="27">
    <source>
        <dbReference type="Proteomes" id="UP000728032"/>
    </source>
</evidence>
<organism evidence="26">
    <name type="scientific">Oppiella nova</name>
    <dbReference type="NCBI Taxonomy" id="334625"/>
    <lineage>
        <taxon>Eukaryota</taxon>
        <taxon>Metazoa</taxon>
        <taxon>Ecdysozoa</taxon>
        <taxon>Arthropoda</taxon>
        <taxon>Chelicerata</taxon>
        <taxon>Arachnida</taxon>
        <taxon>Acari</taxon>
        <taxon>Acariformes</taxon>
        <taxon>Sarcoptiformes</taxon>
        <taxon>Oribatida</taxon>
        <taxon>Brachypylina</taxon>
        <taxon>Oppioidea</taxon>
        <taxon>Oppiidae</taxon>
        <taxon>Oppiella</taxon>
    </lineage>
</organism>
<sequence>MAKLFLTKCALIAGGLATALIVIVLLRTALYFPVPQELINCEHIDEHKPITDGERQVVDRFIQALRLQTITKAPHDYDDKQIQLFIEFLNRSFPLVHSSKSVTLQIINERSLLYHIRGADNTLKPYLLLAHMDVVPAQDDKWHVPPFAGTVRDGYIYGRGTLDLKDVVMVLNLKL</sequence>
<dbReference type="GO" id="GO:0046872">
    <property type="term" value="F:metal ion binding"/>
    <property type="evidence" value="ECO:0007669"/>
    <property type="project" value="UniProtKB-KW"/>
</dbReference>
<evidence type="ECO:0000256" key="2">
    <source>
        <dbReference type="ARBA" id="ARBA00006247"/>
    </source>
</evidence>
<comment type="catalytic activity">
    <reaction evidence="12">
        <text>(5Z,8Z,11Z,14Z)-eicosatetraenoate + L-phenylalanine = N-(5Z,8Z,11Z,14Z-eicosatetraenoyl)-L-phenylalanine + H2O</text>
        <dbReference type="Rhea" id="RHEA:51312"/>
        <dbReference type="ChEBI" id="CHEBI:15377"/>
        <dbReference type="ChEBI" id="CHEBI:32395"/>
        <dbReference type="ChEBI" id="CHEBI:58095"/>
        <dbReference type="ChEBI" id="CHEBI:134022"/>
    </reaction>
    <physiologicalReaction direction="left-to-right" evidence="12">
        <dbReference type="Rhea" id="RHEA:51313"/>
    </physiologicalReaction>
    <physiologicalReaction direction="right-to-left" evidence="12">
        <dbReference type="Rhea" id="RHEA:51314"/>
    </physiologicalReaction>
</comment>
<evidence type="ECO:0000256" key="25">
    <source>
        <dbReference type="ARBA" id="ARBA00049457"/>
    </source>
</evidence>
<comment type="catalytic activity">
    <reaction evidence="16">
        <text>N-(5Z,8Z,11Z,14Z)-eicosatetraenoyl-glycine + H2O = (5Z,8Z,11Z,14Z)-eicosatetraenoate + glycine</text>
        <dbReference type="Rhea" id="RHEA:64108"/>
        <dbReference type="ChEBI" id="CHEBI:15377"/>
        <dbReference type="ChEBI" id="CHEBI:32395"/>
        <dbReference type="ChEBI" id="CHEBI:57305"/>
        <dbReference type="ChEBI" id="CHEBI:59002"/>
    </reaction>
    <physiologicalReaction direction="left-to-right" evidence="16">
        <dbReference type="Rhea" id="RHEA:64109"/>
    </physiologicalReaction>
    <physiologicalReaction direction="right-to-left" evidence="16">
        <dbReference type="Rhea" id="RHEA:64110"/>
    </physiologicalReaction>
</comment>